<proteinExistence type="predicted"/>
<sequence>MIDERSSTDRWPQRLPLELIGVNYEHCNHLDYLRLRSVGNVYSSLQTTGPYSTVMGLMTMSIALLIAIGYGLIAYVLVRDINKARKVYKFKYVRLGSWTVRQPNGRFMRNLANVWDIATLGSKL</sequence>
<keyword evidence="3" id="KW-1185">Reference proteome</keyword>
<keyword evidence="1" id="KW-1133">Transmembrane helix</keyword>
<feature type="transmembrane region" description="Helical" evidence="1">
    <location>
        <begin position="54"/>
        <end position="78"/>
    </location>
</feature>
<evidence type="ECO:0000313" key="2">
    <source>
        <dbReference type="EMBL" id="QOI58462.1"/>
    </source>
</evidence>
<keyword evidence="1" id="KW-0812">Transmembrane</keyword>
<evidence type="ECO:0000256" key="1">
    <source>
        <dbReference type="SAM" id="Phobius"/>
    </source>
</evidence>
<reference evidence="2" key="1">
    <citation type="submission" date="2020-08" db="EMBL/GenBank/DDBJ databases">
        <authorList>
            <person name="Wilson M.-M."/>
            <person name="Ismail A."/>
            <person name="Ali M."/>
            <person name="Adriano D."/>
        </authorList>
    </citation>
    <scope>NUCLEOTIDE SEQUENCE</scope>
</reference>
<name>A0AAE7MU03_9CAUD</name>
<keyword evidence="1" id="KW-0472">Membrane</keyword>
<organism evidence="2 3">
    <name type="scientific">Escherichia phage vB_EcoP-U8</name>
    <dbReference type="NCBI Taxonomy" id="2775261"/>
    <lineage>
        <taxon>Viruses</taxon>
        <taxon>Duplodnaviria</taxon>
        <taxon>Heunggongvirae</taxon>
        <taxon>Uroviricota</taxon>
        <taxon>Caudoviricetes</taxon>
        <taxon>Autographivirales</taxon>
        <taxon>Autotranscriptaviridae</taxon>
        <taxon>Studiervirinae</taxon>
        <taxon>Kayfunavirus</taxon>
        <taxon>Kayfunavirus U8</taxon>
    </lineage>
</organism>
<dbReference type="EMBL" id="MT862763">
    <property type="protein sequence ID" value="QOI58462.1"/>
    <property type="molecule type" value="Genomic_DNA"/>
</dbReference>
<protein>
    <submittedName>
        <fullName evidence="2">Uncharacterized protein</fullName>
    </submittedName>
</protein>
<dbReference type="Proteomes" id="UP000828668">
    <property type="component" value="Segment"/>
</dbReference>
<accession>A0AAE7MU03</accession>
<gene>
    <name evidence="2" type="ORF">Phage8_00007</name>
</gene>
<evidence type="ECO:0000313" key="3">
    <source>
        <dbReference type="Proteomes" id="UP000828668"/>
    </source>
</evidence>